<dbReference type="CDD" id="cd00077">
    <property type="entry name" value="HDc"/>
    <property type="match status" value="1"/>
</dbReference>
<name>A0A0G2BJE3_9BACT</name>
<reference evidence="2 3" key="1">
    <citation type="journal article" date="2015" name="Nature">
        <title>rRNA introns, odd ribosomes, and small enigmatic genomes across a large radiation of phyla.</title>
        <authorList>
            <person name="Brown C.T."/>
            <person name="Hug L.A."/>
            <person name="Thomas B.C."/>
            <person name="Sharon I."/>
            <person name="Castelle C.J."/>
            <person name="Singh A."/>
            <person name="Wilkins M.J."/>
            <person name="Williams K.H."/>
            <person name="Banfield J.F."/>
        </authorList>
    </citation>
    <scope>NUCLEOTIDE SEQUENCE [LARGE SCALE GENOMIC DNA]</scope>
</reference>
<dbReference type="EMBL" id="LCSD01000035">
    <property type="protein sequence ID" value="KKW45884.1"/>
    <property type="molecule type" value="Genomic_DNA"/>
</dbReference>
<dbReference type="InterPro" id="IPR003607">
    <property type="entry name" value="HD/PDEase_dom"/>
</dbReference>
<dbReference type="Proteomes" id="UP000034789">
    <property type="component" value="Unassembled WGS sequence"/>
</dbReference>
<evidence type="ECO:0000259" key="1">
    <source>
        <dbReference type="Pfam" id="PF01966"/>
    </source>
</evidence>
<dbReference type="AlphaFoldDB" id="A0A0G2BJE3"/>
<proteinExistence type="predicted"/>
<dbReference type="Gene3D" id="1.10.3210.10">
    <property type="entry name" value="Hypothetical protein af1432"/>
    <property type="match status" value="1"/>
</dbReference>
<sequence>MRTAQEIYTEYKIMPSLQLHQLRVAAIAKLICDNFTKPVNEKDVILACLFHDMGNIVKFDLGYIPEFLEPEGLAYWQNVQREYKRKYGGADQHAANESIARELGLSEEVISYIAAVSFSKVGEVVKSASFEKKICEYSDSRVGPHGILSLDERLRDGRQRYLKRIDAVQQDGVAAPADTFEALMKLEHELEKQLFAVSDITPEGITDAEVAPLIEELRTYPIA</sequence>
<organism evidence="2 3">
    <name type="scientific">Candidatus Kaiserbacteria bacterium GW2011_GWA2_58_9</name>
    <dbReference type="NCBI Taxonomy" id="1618672"/>
    <lineage>
        <taxon>Bacteria</taxon>
        <taxon>Candidatus Kaiseribacteriota</taxon>
    </lineage>
</organism>
<dbReference type="Pfam" id="PF01966">
    <property type="entry name" value="HD"/>
    <property type="match status" value="1"/>
</dbReference>
<protein>
    <recommendedName>
        <fullName evidence="1">HD domain-containing protein</fullName>
    </recommendedName>
</protein>
<dbReference type="InterPro" id="IPR006674">
    <property type="entry name" value="HD_domain"/>
</dbReference>
<evidence type="ECO:0000313" key="3">
    <source>
        <dbReference type="Proteomes" id="UP000034789"/>
    </source>
</evidence>
<accession>A0A0G2BJE3</accession>
<gene>
    <name evidence="2" type="ORF">UY98_C0035G0002</name>
</gene>
<comment type="caution">
    <text evidence="2">The sequence shown here is derived from an EMBL/GenBank/DDBJ whole genome shotgun (WGS) entry which is preliminary data.</text>
</comment>
<dbReference type="SUPFAM" id="SSF109604">
    <property type="entry name" value="HD-domain/PDEase-like"/>
    <property type="match status" value="1"/>
</dbReference>
<evidence type="ECO:0000313" key="2">
    <source>
        <dbReference type="EMBL" id="KKW45884.1"/>
    </source>
</evidence>
<feature type="domain" description="HD" evidence="1">
    <location>
        <begin position="20"/>
        <end position="169"/>
    </location>
</feature>